<evidence type="ECO:0000313" key="2">
    <source>
        <dbReference type="Proteomes" id="UP001626536"/>
    </source>
</evidence>
<proteinExistence type="predicted"/>
<dbReference type="RefSeq" id="WP_407338693.1">
    <property type="nucleotide sequence ID" value="NZ_CP136862.1"/>
</dbReference>
<reference evidence="1 2" key="1">
    <citation type="submission" date="2023-10" db="EMBL/GenBank/DDBJ databases">
        <title>Novel methanotroph of the genus Methylocapsa from a subarctic wetland.</title>
        <authorList>
            <person name="Belova S.E."/>
            <person name="Oshkin I.Y."/>
            <person name="Miroshnikov K."/>
            <person name="Dedysh S.N."/>
        </authorList>
    </citation>
    <scope>NUCLEOTIDE SEQUENCE [LARGE SCALE GENOMIC DNA]</scope>
    <source>
        <strain evidence="1 2">RX1</strain>
    </source>
</reference>
<accession>A0ABZ0HRR2</accession>
<dbReference type="Proteomes" id="UP001626536">
    <property type="component" value="Chromosome"/>
</dbReference>
<dbReference type="PANTHER" id="PTHR39332">
    <property type="entry name" value="BLL4707 PROTEIN"/>
    <property type="match status" value="1"/>
</dbReference>
<protein>
    <submittedName>
        <fullName evidence="1">SRPBCC family protein</fullName>
    </submittedName>
</protein>
<dbReference type="InterPro" id="IPR019587">
    <property type="entry name" value="Polyketide_cyclase/dehydratase"/>
</dbReference>
<dbReference type="SUPFAM" id="SSF55961">
    <property type="entry name" value="Bet v1-like"/>
    <property type="match status" value="1"/>
</dbReference>
<dbReference type="Pfam" id="PF10604">
    <property type="entry name" value="Polyketide_cyc2"/>
    <property type="match status" value="1"/>
</dbReference>
<gene>
    <name evidence="1" type="ORF">RZS28_15815</name>
</gene>
<evidence type="ECO:0000313" key="1">
    <source>
        <dbReference type="EMBL" id="WOJ89249.1"/>
    </source>
</evidence>
<organism evidence="1 2">
    <name type="scientific">Methylocapsa polymorpha</name>
    <dbReference type="NCBI Taxonomy" id="3080828"/>
    <lineage>
        <taxon>Bacteria</taxon>
        <taxon>Pseudomonadati</taxon>
        <taxon>Pseudomonadota</taxon>
        <taxon>Alphaproteobacteria</taxon>
        <taxon>Hyphomicrobiales</taxon>
        <taxon>Beijerinckiaceae</taxon>
        <taxon>Methylocapsa</taxon>
    </lineage>
</organism>
<dbReference type="EMBL" id="CP136862">
    <property type="protein sequence ID" value="WOJ89249.1"/>
    <property type="molecule type" value="Genomic_DNA"/>
</dbReference>
<name>A0ABZ0HRR2_9HYPH</name>
<sequence>MAGRAAKYIWIGVALIASVLPSALWAHGPSRQKVTEKIEINAPPEKVWAAISDFHDLSWLPGVAKTQGAGGNEPDVAKRQIVLDSGATIDESLYKYDAAEKSYSYRIDNVDVKVLPVNNYSSTIIVLPAEGGNSAVEWRGAFYRGYPNNDPPPELNDEAALKAVTTIYRAGLENLKKKVEAGK</sequence>
<dbReference type="CDD" id="cd07821">
    <property type="entry name" value="PYR_PYL_RCAR_like"/>
    <property type="match status" value="1"/>
</dbReference>
<dbReference type="Gene3D" id="3.30.530.20">
    <property type="match status" value="1"/>
</dbReference>
<keyword evidence="2" id="KW-1185">Reference proteome</keyword>
<dbReference type="PANTHER" id="PTHR39332:SF7">
    <property type="entry name" value="SRPBCC FAMILY PROTEIN"/>
    <property type="match status" value="1"/>
</dbReference>
<dbReference type="InterPro" id="IPR023393">
    <property type="entry name" value="START-like_dom_sf"/>
</dbReference>